<accession>A0A1Y0AZL6</accession>
<reference evidence="1" key="1">
    <citation type="submission" date="2017-03" db="EMBL/GenBank/DDBJ databases">
        <title>The mitochondrial genome of the carnivorous plant Utricularia reniformis (Lentibulariaceae): structure, comparative analysis and evolutionary landmarks.</title>
        <authorList>
            <person name="Silva S.R."/>
            <person name="Alvarenga D.O."/>
            <person name="Michael T.P."/>
            <person name="Miranda V.F.O."/>
            <person name="Varani A.M."/>
        </authorList>
    </citation>
    <scope>NUCLEOTIDE SEQUENCE</scope>
</reference>
<dbReference type="AlphaFoldDB" id="A0A1Y0AZL6"/>
<protein>
    <submittedName>
        <fullName evidence="1">Uncharacterized protein</fullName>
    </submittedName>
</protein>
<organism evidence="1">
    <name type="scientific">Utricularia reniformis</name>
    <dbReference type="NCBI Taxonomy" id="192314"/>
    <lineage>
        <taxon>Eukaryota</taxon>
        <taxon>Viridiplantae</taxon>
        <taxon>Streptophyta</taxon>
        <taxon>Embryophyta</taxon>
        <taxon>Tracheophyta</taxon>
        <taxon>Spermatophyta</taxon>
        <taxon>Magnoliopsida</taxon>
        <taxon>eudicotyledons</taxon>
        <taxon>Gunneridae</taxon>
        <taxon>Pentapetalae</taxon>
        <taxon>asterids</taxon>
        <taxon>lamiids</taxon>
        <taxon>Lamiales</taxon>
        <taxon>Lentibulariaceae</taxon>
        <taxon>Utricularia</taxon>
    </lineage>
</organism>
<name>A0A1Y0AZL6_9LAMI</name>
<geneLocation type="mitochondrion" evidence="1"/>
<keyword evidence="1" id="KW-0496">Mitochondrion</keyword>
<dbReference type="EMBL" id="KY774314">
    <property type="protein sequence ID" value="ART30583.1"/>
    <property type="molecule type" value="Genomic_DNA"/>
</dbReference>
<sequence>MLQLMNKKWDPFSKEMGDVFAPSPNGSARYVSQLILSF</sequence>
<evidence type="ECO:0000313" key="1">
    <source>
        <dbReference type="EMBL" id="ART30583.1"/>
    </source>
</evidence>
<proteinExistence type="predicted"/>
<gene>
    <name evidence="1" type="ORF">AEK19_MT0308</name>
</gene>